<feature type="region of interest" description="Disordered" evidence="1">
    <location>
        <begin position="1"/>
        <end position="47"/>
    </location>
</feature>
<dbReference type="Pfam" id="PF12642">
    <property type="entry name" value="TpcC"/>
    <property type="match status" value="1"/>
</dbReference>
<reference evidence="3 4" key="1">
    <citation type="submission" date="2018-06" db="EMBL/GenBank/DDBJ databases">
        <title>Sphaerisporangium craniellae sp. nov., isolated from a marine sponge in the South China Sea.</title>
        <authorList>
            <person name="Li L."/>
        </authorList>
    </citation>
    <scope>NUCLEOTIDE SEQUENCE [LARGE SCALE GENOMIC DNA]</scope>
    <source>
        <strain evidence="3 4">CCTCC AA 208026</strain>
    </source>
</reference>
<keyword evidence="2" id="KW-0472">Membrane</keyword>
<feature type="transmembrane region" description="Helical" evidence="2">
    <location>
        <begin position="54"/>
        <end position="75"/>
    </location>
</feature>
<evidence type="ECO:0000256" key="2">
    <source>
        <dbReference type="SAM" id="Phobius"/>
    </source>
</evidence>
<dbReference type="CDD" id="cd16428">
    <property type="entry name" value="TcpC_C"/>
    <property type="match status" value="1"/>
</dbReference>
<evidence type="ECO:0000256" key="1">
    <source>
        <dbReference type="SAM" id="MobiDB-lite"/>
    </source>
</evidence>
<sequence>MARRSNVQNGPRTAGESEHSTYPPSPYDPDPERVPARGRSAVRRGGWSGGGGRWLVWTGRIVLWALIVVIVVNGVRAPIDRLTQSDTPAGTAATPTGSGFPEKEAEAFVSQFANAYLNFDGAKPDDRAERLKPFLPDGAADRQLGWNGFGRMSAGTFQLADIEVQDAQNAVVTVYAQSGPQRWKLSVPVYTSGGSFVVSGEPALLPAGGPAGLPQVAEPEHDETAEAELRPQLEGFFKAYALGDATQLQRYVVQGVTLEGFGNKLTLVELKSVTAPPGGTSREITAVVTWGMPTTATASPAATADPSGQSAGLEQAYRLTVEKQGDNWYIKDIRGATRSTG</sequence>
<dbReference type="CDD" id="cd16386">
    <property type="entry name" value="TcpC_N"/>
    <property type="match status" value="1"/>
</dbReference>
<dbReference type="EMBL" id="QOIL01000005">
    <property type="protein sequence ID" value="RCG31367.1"/>
    <property type="molecule type" value="Genomic_DNA"/>
</dbReference>
<proteinExistence type="predicted"/>
<name>A0A367FNR9_9ACTN</name>
<keyword evidence="4" id="KW-1185">Reference proteome</keyword>
<comment type="caution">
    <text evidence="3">The sequence shown here is derived from an EMBL/GenBank/DDBJ whole genome shotgun (WGS) entry which is preliminary data.</text>
</comment>
<dbReference type="OrthoDB" id="4084447at2"/>
<accession>A0A367FNR9</accession>
<evidence type="ECO:0000313" key="3">
    <source>
        <dbReference type="EMBL" id="RCG31367.1"/>
    </source>
</evidence>
<feature type="compositionally biased region" description="Polar residues" evidence="1">
    <location>
        <begin position="1"/>
        <end position="11"/>
    </location>
</feature>
<dbReference type="Proteomes" id="UP000253094">
    <property type="component" value="Unassembled WGS sequence"/>
</dbReference>
<gene>
    <name evidence="3" type="ORF">DQ384_11705</name>
</gene>
<evidence type="ECO:0000313" key="4">
    <source>
        <dbReference type="Proteomes" id="UP000253094"/>
    </source>
</evidence>
<keyword evidence="2" id="KW-1133">Transmembrane helix</keyword>
<dbReference type="InterPro" id="IPR024735">
    <property type="entry name" value="TcpC"/>
</dbReference>
<dbReference type="Gene3D" id="3.10.450.540">
    <property type="match status" value="1"/>
</dbReference>
<keyword evidence="2" id="KW-0812">Transmembrane</keyword>
<dbReference type="AlphaFoldDB" id="A0A367FNR9"/>
<dbReference type="InterPro" id="IPR035628">
    <property type="entry name" value="TcpC_C"/>
</dbReference>
<organism evidence="3 4">
    <name type="scientific">Sphaerisporangium album</name>
    <dbReference type="NCBI Taxonomy" id="509200"/>
    <lineage>
        <taxon>Bacteria</taxon>
        <taxon>Bacillati</taxon>
        <taxon>Actinomycetota</taxon>
        <taxon>Actinomycetes</taxon>
        <taxon>Streptosporangiales</taxon>
        <taxon>Streptosporangiaceae</taxon>
        <taxon>Sphaerisporangium</taxon>
    </lineage>
</organism>
<protein>
    <submittedName>
        <fullName evidence="3">Conjugal transfer protein</fullName>
    </submittedName>
</protein>